<organism evidence="2 3">
    <name type="scientific">Fusobacterium ulcerans</name>
    <dbReference type="NCBI Taxonomy" id="861"/>
    <lineage>
        <taxon>Bacteria</taxon>
        <taxon>Fusobacteriati</taxon>
        <taxon>Fusobacteriota</taxon>
        <taxon>Fusobacteriia</taxon>
        <taxon>Fusobacteriales</taxon>
        <taxon>Fusobacteriaceae</taxon>
        <taxon>Fusobacterium</taxon>
    </lineage>
</organism>
<dbReference type="Gene3D" id="3.40.190.10">
    <property type="entry name" value="Periplasmic binding protein-like II"/>
    <property type="match status" value="2"/>
</dbReference>
<protein>
    <submittedName>
        <fullName evidence="2">2-aminoethylphosphonate ABC transporter substrate-binding protein</fullName>
    </submittedName>
</protein>
<dbReference type="PROSITE" id="PS51257">
    <property type="entry name" value="PROKAR_LIPOPROTEIN"/>
    <property type="match status" value="1"/>
</dbReference>
<dbReference type="Pfam" id="PF13416">
    <property type="entry name" value="SBP_bac_8"/>
    <property type="match status" value="1"/>
</dbReference>
<evidence type="ECO:0000313" key="3">
    <source>
        <dbReference type="Proteomes" id="UP000249008"/>
    </source>
</evidence>
<reference evidence="2 3" key="1">
    <citation type="submission" date="2018-06" db="EMBL/GenBank/DDBJ databases">
        <authorList>
            <consortium name="Pathogen Informatics"/>
            <person name="Doyle S."/>
        </authorList>
    </citation>
    <scope>NUCLEOTIDE SEQUENCE [LARGE SCALE GENOMIC DNA]</scope>
    <source>
        <strain evidence="2 3">NCTC12112</strain>
    </source>
</reference>
<dbReference type="PANTHER" id="PTHR30006">
    <property type="entry name" value="THIAMINE-BINDING PERIPLASMIC PROTEIN-RELATED"/>
    <property type="match status" value="1"/>
</dbReference>
<dbReference type="KEGG" id="ful:C4N20_02260"/>
<dbReference type="SUPFAM" id="SSF53850">
    <property type="entry name" value="Periplasmic binding protein-like II"/>
    <property type="match status" value="1"/>
</dbReference>
<dbReference type="GeneID" id="78453615"/>
<dbReference type="InterPro" id="IPR026045">
    <property type="entry name" value="Ferric-bd"/>
</dbReference>
<keyword evidence="1" id="KW-0732">Signal</keyword>
<dbReference type="GO" id="GO:0015888">
    <property type="term" value="P:thiamine transport"/>
    <property type="evidence" value="ECO:0007669"/>
    <property type="project" value="TreeGrafter"/>
</dbReference>
<dbReference type="EMBL" id="LS483487">
    <property type="protein sequence ID" value="SQJ09666.1"/>
    <property type="molecule type" value="Genomic_DNA"/>
</dbReference>
<evidence type="ECO:0000313" key="2">
    <source>
        <dbReference type="EMBL" id="SQJ09666.1"/>
    </source>
</evidence>
<sequence length="340" mass="37925">MKKRFWVIFSLILSVLFISCGDKKEEKKAEAKGAGNLTIYCPHPLEFINPLVNEFETKTGISVEVIAAGTGELMKRVESEKDNPLADILWGGTITVVDPIKDYLENYTTTNEDAFYDAYKNVEGNMTRFSAVPSVIMINKNLIGDIKINGYEDLLNPALKGKIAFSDPAKSSSSFEHLVNMLYAMGKGNPDNGWGYVEKFMENLNYTLLSGSSAVYKGVADGEYTVGLTFEEGAVKYVNSGAAVEVVYMKEGVIVKPDGVYIIKNCKNMENAKKFVEFATGKEAQTMVSSQLNRRSVRKDVEPGKGLKRLEDIYVIEDDINVVKDQKPVWLDKFKDIYTK</sequence>
<dbReference type="GO" id="GO:0030288">
    <property type="term" value="C:outer membrane-bounded periplasmic space"/>
    <property type="evidence" value="ECO:0007669"/>
    <property type="project" value="TreeGrafter"/>
</dbReference>
<dbReference type="PIRSF" id="PIRSF002825">
    <property type="entry name" value="CfbpA"/>
    <property type="match status" value="1"/>
</dbReference>
<dbReference type="GO" id="GO:0030976">
    <property type="term" value="F:thiamine pyrophosphate binding"/>
    <property type="evidence" value="ECO:0007669"/>
    <property type="project" value="TreeGrafter"/>
</dbReference>
<dbReference type="GO" id="GO:0030975">
    <property type="term" value="F:thiamine binding"/>
    <property type="evidence" value="ECO:0007669"/>
    <property type="project" value="TreeGrafter"/>
</dbReference>
<accession>A0AAX2JEE5</accession>
<dbReference type="CDD" id="cd13546">
    <property type="entry name" value="PBP2_BitB"/>
    <property type="match status" value="1"/>
</dbReference>
<evidence type="ECO:0000256" key="1">
    <source>
        <dbReference type="ARBA" id="ARBA00022729"/>
    </source>
</evidence>
<gene>
    <name evidence="2" type="ORF">NCTC12112_02334</name>
</gene>
<dbReference type="RefSeq" id="WP_005981293.1">
    <property type="nucleotide sequence ID" value="NZ_CABKNW010000005.1"/>
</dbReference>
<proteinExistence type="predicted"/>
<dbReference type="Proteomes" id="UP000249008">
    <property type="component" value="Chromosome 1"/>
</dbReference>
<dbReference type="AlphaFoldDB" id="A0AAX2JEE5"/>
<name>A0AAX2JEE5_9FUSO</name>
<dbReference type="PANTHER" id="PTHR30006:SF2">
    <property type="entry name" value="ABC TRANSPORTER SUBSTRATE-BINDING PROTEIN"/>
    <property type="match status" value="1"/>
</dbReference>
<dbReference type="InterPro" id="IPR006059">
    <property type="entry name" value="SBP"/>
</dbReference>